<protein>
    <submittedName>
        <fullName evidence="9">Sigma-70 family RNA polymerase sigma factor</fullName>
    </submittedName>
</protein>
<evidence type="ECO:0000313" key="9">
    <source>
        <dbReference type="EMBL" id="UYM07337.1"/>
    </source>
</evidence>
<dbReference type="PANTHER" id="PTHR43133:SF8">
    <property type="entry name" value="RNA POLYMERASE SIGMA FACTOR HI_1459-RELATED"/>
    <property type="match status" value="1"/>
</dbReference>
<dbReference type="Pfam" id="PF04542">
    <property type="entry name" value="Sigma70_r2"/>
    <property type="match status" value="1"/>
</dbReference>
<dbReference type="Proteomes" id="UP001164390">
    <property type="component" value="Chromosome"/>
</dbReference>
<evidence type="ECO:0000256" key="1">
    <source>
        <dbReference type="ARBA" id="ARBA00010641"/>
    </source>
</evidence>
<feature type="domain" description="RNA polymerase sigma-70 region 2" evidence="7">
    <location>
        <begin position="10"/>
        <end position="77"/>
    </location>
</feature>
<dbReference type="SUPFAM" id="SSF88659">
    <property type="entry name" value="Sigma3 and sigma4 domains of RNA polymerase sigma factors"/>
    <property type="match status" value="1"/>
</dbReference>
<keyword evidence="2" id="KW-0805">Transcription regulation</keyword>
<dbReference type="GO" id="GO:0003677">
    <property type="term" value="F:DNA binding"/>
    <property type="evidence" value="ECO:0007669"/>
    <property type="project" value="UniProtKB-KW"/>
</dbReference>
<dbReference type="Gene3D" id="1.10.10.10">
    <property type="entry name" value="Winged helix-like DNA-binding domain superfamily/Winged helix DNA-binding domain"/>
    <property type="match status" value="1"/>
</dbReference>
<keyword evidence="3" id="KW-0731">Sigma factor</keyword>
<keyword evidence="5" id="KW-0804">Transcription</keyword>
<evidence type="ECO:0000259" key="7">
    <source>
        <dbReference type="Pfam" id="PF04542"/>
    </source>
</evidence>
<dbReference type="PANTHER" id="PTHR43133">
    <property type="entry name" value="RNA POLYMERASE ECF-TYPE SIGMA FACTO"/>
    <property type="match status" value="1"/>
</dbReference>
<organism evidence="9 10">
    <name type="scientific">Solicola gregarius</name>
    <dbReference type="NCBI Taxonomy" id="2908642"/>
    <lineage>
        <taxon>Bacteria</taxon>
        <taxon>Bacillati</taxon>
        <taxon>Actinomycetota</taxon>
        <taxon>Actinomycetes</taxon>
        <taxon>Propionibacteriales</taxon>
        <taxon>Nocardioidaceae</taxon>
        <taxon>Solicola</taxon>
    </lineage>
</organism>
<dbReference type="Gene3D" id="1.10.1740.10">
    <property type="match status" value="1"/>
</dbReference>
<dbReference type="KEGG" id="sgrg:L0C25_09765"/>
<feature type="domain" description="RNA polymerase sigma factor 70 region 4 type 2" evidence="8">
    <location>
        <begin position="107"/>
        <end position="157"/>
    </location>
</feature>
<reference evidence="9" key="1">
    <citation type="submission" date="2022-01" db="EMBL/GenBank/DDBJ databases">
        <title>Nocardioidaceae gen. sp. A5X3R13.</title>
        <authorList>
            <person name="Lopez Marin M.A."/>
            <person name="Uhlik O."/>
        </authorList>
    </citation>
    <scope>NUCLEOTIDE SEQUENCE</scope>
    <source>
        <strain evidence="9">A5X3R13</strain>
    </source>
</reference>
<dbReference type="InterPro" id="IPR013249">
    <property type="entry name" value="RNA_pol_sigma70_r4_t2"/>
</dbReference>
<evidence type="ECO:0000256" key="6">
    <source>
        <dbReference type="SAM" id="MobiDB-lite"/>
    </source>
</evidence>
<dbReference type="GO" id="GO:0006352">
    <property type="term" value="P:DNA-templated transcription initiation"/>
    <property type="evidence" value="ECO:0007669"/>
    <property type="project" value="InterPro"/>
</dbReference>
<name>A0AA46TLW7_9ACTN</name>
<dbReference type="InterPro" id="IPR013325">
    <property type="entry name" value="RNA_pol_sigma_r2"/>
</dbReference>
<keyword evidence="4" id="KW-0238">DNA-binding</keyword>
<dbReference type="GO" id="GO:0016987">
    <property type="term" value="F:sigma factor activity"/>
    <property type="evidence" value="ECO:0007669"/>
    <property type="project" value="UniProtKB-KW"/>
</dbReference>
<gene>
    <name evidence="9" type="ORF">L0C25_09765</name>
</gene>
<dbReference type="InterPro" id="IPR036388">
    <property type="entry name" value="WH-like_DNA-bd_sf"/>
</dbReference>
<dbReference type="NCBIfam" id="TIGR02937">
    <property type="entry name" value="sigma70-ECF"/>
    <property type="match status" value="1"/>
</dbReference>
<dbReference type="InterPro" id="IPR014284">
    <property type="entry name" value="RNA_pol_sigma-70_dom"/>
</dbReference>
<evidence type="ECO:0000256" key="3">
    <source>
        <dbReference type="ARBA" id="ARBA00023082"/>
    </source>
</evidence>
<evidence type="ECO:0000259" key="8">
    <source>
        <dbReference type="Pfam" id="PF08281"/>
    </source>
</evidence>
<dbReference type="SUPFAM" id="SSF88946">
    <property type="entry name" value="Sigma2 domain of RNA polymerase sigma factors"/>
    <property type="match status" value="1"/>
</dbReference>
<dbReference type="InterPro" id="IPR039425">
    <property type="entry name" value="RNA_pol_sigma-70-like"/>
</dbReference>
<feature type="region of interest" description="Disordered" evidence="6">
    <location>
        <begin position="157"/>
        <end position="192"/>
    </location>
</feature>
<evidence type="ECO:0000256" key="2">
    <source>
        <dbReference type="ARBA" id="ARBA00023015"/>
    </source>
</evidence>
<dbReference type="Pfam" id="PF08281">
    <property type="entry name" value="Sigma70_r4_2"/>
    <property type="match status" value="1"/>
</dbReference>
<evidence type="ECO:0000256" key="5">
    <source>
        <dbReference type="ARBA" id="ARBA00023163"/>
    </source>
</evidence>
<dbReference type="InterPro" id="IPR007627">
    <property type="entry name" value="RNA_pol_sigma70_r2"/>
</dbReference>
<dbReference type="InterPro" id="IPR013324">
    <property type="entry name" value="RNA_pol_sigma_r3/r4-like"/>
</dbReference>
<accession>A0AA46TLW7</accession>
<keyword evidence="10" id="KW-1185">Reference proteome</keyword>
<evidence type="ECO:0000256" key="4">
    <source>
        <dbReference type="ARBA" id="ARBA00023125"/>
    </source>
</evidence>
<sequence>MSEVARFQRLYEANFTPLLGYALRRVSSPEDAADAVGETFLVAWRRAEQVPEGDEARLWLYGVCRRVLANHNRGNTRRTRLGARLRATLAEQTIPDPAGDVALSVTVRAALARLRPADRELLQLSSWEHLEPREIAVVLGVSARSARTRLSRARQRLRTELDGNDPREAGHVLHDRAAAPPPQSRLAPEEER</sequence>
<dbReference type="AlphaFoldDB" id="A0AA46TLW7"/>
<proteinExistence type="inferred from homology"/>
<comment type="similarity">
    <text evidence="1">Belongs to the sigma-70 factor family. ECF subfamily.</text>
</comment>
<feature type="compositionally biased region" description="Basic and acidic residues" evidence="6">
    <location>
        <begin position="157"/>
        <end position="177"/>
    </location>
</feature>
<dbReference type="RefSeq" id="WP_271636307.1">
    <property type="nucleotide sequence ID" value="NZ_CP094970.1"/>
</dbReference>
<evidence type="ECO:0000313" key="10">
    <source>
        <dbReference type="Proteomes" id="UP001164390"/>
    </source>
</evidence>
<dbReference type="EMBL" id="CP094970">
    <property type="protein sequence ID" value="UYM07337.1"/>
    <property type="molecule type" value="Genomic_DNA"/>
</dbReference>